<evidence type="ECO:0000313" key="5">
    <source>
        <dbReference type="EMBL" id="KAJ6732299.1"/>
    </source>
</evidence>
<protein>
    <recommendedName>
        <fullName evidence="4">DDT domain-containing protein</fullName>
    </recommendedName>
</protein>
<evidence type="ECO:0000313" key="6">
    <source>
        <dbReference type="Proteomes" id="UP001151532"/>
    </source>
</evidence>
<dbReference type="PROSITE" id="PS50827">
    <property type="entry name" value="DDT"/>
    <property type="match status" value="1"/>
</dbReference>
<evidence type="ECO:0000256" key="3">
    <source>
        <dbReference type="SAM" id="MobiDB-lite"/>
    </source>
</evidence>
<keyword evidence="2" id="KW-0539">Nucleus</keyword>
<evidence type="ECO:0000256" key="2">
    <source>
        <dbReference type="ARBA" id="ARBA00023242"/>
    </source>
</evidence>
<reference evidence="5" key="1">
    <citation type="submission" date="2022-11" db="EMBL/GenBank/DDBJ databases">
        <authorList>
            <person name="Hyden B.L."/>
            <person name="Feng K."/>
            <person name="Yates T."/>
            <person name="Jawdy S."/>
            <person name="Smart L.B."/>
            <person name="Muchero W."/>
        </authorList>
    </citation>
    <scope>NUCLEOTIDE SEQUENCE</scope>
    <source>
        <tissue evidence="5">Shoot tip</tissue>
    </source>
</reference>
<dbReference type="EMBL" id="JAPFFK010000012">
    <property type="protein sequence ID" value="KAJ6732299.1"/>
    <property type="molecule type" value="Genomic_DNA"/>
</dbReference>
<dbReference type="Proteomes" id="UP001151532">
    <property type="component" value="Chromosome 18"/>
</dbReference>
<accession>A0A9Q0ZF68</accession>
<reference evidence="5" key="2">
    <citation type="journal article" date="2023" name="Int. J. Mol. Sci.">
        <title>De Novo Assembly and Annotation of 11 Diverse Shrub Willow (Salix) Genomes Reveals Novel Gene Organization in Sex-Linked Regions.</title>
        <authorList>
            <person name="Hyden B."/>
            <person name="Feng K."/>
            <person name="Yates T.B."/>
            <person name="Jawdy S."/>
            <person name="Cereghino C."/>
            <person name="Smart L.B."/>
            <person name="Muchero W."/>
        </authorList>
    </citation>
    <scope>NUCLEOTIDE SEQUENCE</scope>
    <source>
        <tissue evidence="5">Shoot tip</tissue>
    </source>
</reference>
<dbReference type="GO" id="GO:0005634">
    <property type="term" value="C:nucleus"/>
    <property type="evidence" value="ECO:0007669"/>
    <property type="project" value="UniProtKB-SubCell"/>
</dbReference>
<dbReference type="OrthoDB" id="298344at2759"/>
<evidence type="ECO:0000256" key="1">
    <source>
        <dbReference type="ARBA" id="ARBA00004123"/>
    </source>
</evidence>
<gene>
    <name evidence="5" type="ORF">OIU79_003431</name>
</gene>
<dbReference type="SMART" id="SM00571">
    <property type="entry name" value="DDT"/>
    <property type="match status" value="1"/>
</dbReference>
<feature type="compositionally biased region" description="Basic and acidic residues" evidence="3">
    <location>
        <begin position="1"/>
        <end position="19"/>
    </location>
</feature>
<evidence type="ECO:0000259" key="4">
    <source>
        <dbReference type="PROSITE" id="PS50827"/>
    </source>
</evidence>
<comment type="subcellular location">
    <subcellularLocation>
        <location evidence="1">Nucleus</location>
    </subcellularLocation>
</comment>
<keyword evidence="6" id="KW-1185">Reference proteome</keyword>
<dbReference type="PANTHER" id="PTHR31169">
    <property type="entry name" value="OS05G0300700 PROTEIN"/>
    <property type="match status" value="1"/>
</dbReference>
<dbReference type="GO" id="GO:0006355">
    <property type="term" value="P:regulation of DNA-templated transcription"/>
    <property type="evidence" value="ECO:0007669"/>
    <property type="project" value="InterPro"/>
</dbReference>
<feature type="domain" description="DDT" evidence="4">
    <location>
        <begin position="144"/>
        <end position="209"/>
    </location>
</feature>
<dbReference type="PANTHER" id="PTHR31169:SF8">
    <property type="entry name" value="ZINC-FINGER DOMAIN OF MONOAMINE-OXIDASE A REPRESSOR R1 PROTEIN"/>
    <property type="match status" value="1"/>
</dbReference>
<comment type="caution">
    <text evidence="5">The sequence shown here is derived from an EMBL/GenBank/DDBJ whole genome shotgun (WGS) entry which is preliminary data.</text>
</comment>
<feature type="compositionally biased region" description="Basic and acidic residues" evidence="3">
    <location>
        <begin position="27"/>
        <end position="48"/>
    </location>
</feature>
<feature type="region of interest" description="Disordered" evidence="3">
    <location>
        <begin position="1"/>
        <end position="57"/>
    </location>
</feature>
<dbReference type="InterPro" id="IPR018501">
    <property type="entry name" value="DDT_dom"/>
</dbReference>
<dbReference type="AlphaFoldDB" id="A0A9Q0ZF68"/>
<dbReference type="InterPro" id="IPR040221">
    <property type="entry name" value="CDCA7/CDA7L"/>
</dbReference>
<name>A0A9Q0ZF68_SALPP</name>
<proteinExistence type="predicted"/>
<sequence length="439" mass="49282">MELSKDKVKENKKGEDVSEKKRKTKAHPQEISKKELKNGKNEDVFVEKKRPKTQPQKVSQNEVLLGANCNGGIVCGFRSDRIHTETKMAGDSCKVDKDHAEFQIKSKTASERRAMKLQNKEIDVDIQLPQGTCLTAVAGIELPPENVGNALQFLEFCASFGKVLGLKKGQAEIALREIINGRRGRRLQSYHLAQIHTQLLSLIQKDMGEESPALTATNENSWFQALGTSVSKCHFISKELPSNCFDLGNGGYDKLNSSEKLRLLNLICDEALNTKALRGWIDDENSSFLERQKEAREKVLAAKDKVIVVVNGNVGFSVMRKKLKTEDARRGEAALARTEMLEAMALKETLSNAVRTEPVLLDVDGRVFWKLNGYNGQSDILLQDMGTWNSVAPSEKWLVYADEQKLEVEKYIISSRTKRLRVQKANGTHSIEHDETRQT</sequence>
<organism evidence="5 6">
    <name type="scientific">Salix purpurea</name>
    <name type="common">Purple osier willow</name>
    <dbReference type="NCBI Taxonomy" id="77065"/>
    <lineage>
        <taxon>Eukaryota</taxon>
        <taxon>Viridiplantae</taxon>
        <taxon>Streptophyta</taxon>
        <taxon>Embryophyta</taxon>
        <taxon>Tracheophyta</taxon>
        <taxon>Spermatophyta</taxon>
        <taxon>Magnoliopsida</taxon>
        <taxon>eudicotyledons</taxon>
        <taxon>Gunneridae</taxon>
        <taxon>Pentapetalae</taxon>
        <taxon>rosids</taxon>
        <taxon>fabids</taxon>
        <taxon>Malpighiales</taxon>
        <taxon>Salicaceae</taxon>
        <taxon>Saliceae</taxon>
        <taxon>Salix</taxon>
    </lineage>
</organism>